<proteinExistence type="predicted"/>
<reference evidence="2" key="1">
    <citation type="submission" date="2011-11" db="EMBL/GenBank/DDBJ databases">
        <title>Complete genome sequence of Candidatus Mycoplasma haemominutum.</title>
        <authorList>
            <person name="Barker E.N."/>
            <person name="Darby A.C."/>
            <person name="Helps C.R."/>
            <person name="Peters I.R."/>
            <person name="Hughes M.A."/>
            <person name="Radford A.D."/>
            <person name="Novacco M."/>
            <person name="Boretti F."/>
            <person name="Hofmann-Lehmann R."/>
            <person name="Tasker S."/>
        </authorList>
    </citation>
    <scope>NUCLEOTIDE SEQUENCE</scope>
    <source>
        <strain evidence="2">Birmingham 1</strain>
    </source>
</reference>
<sequence length="115" mass="13781">MYLKHEKLSKDIYAVLRRIWLSELNEQFYAFIGINFIKINKSVSQVVIYLDLDSLAPKWSKEETLLKLRKLSPFFKRQLVEKLKLPTYCKLIFQEDNFIKQARKVENLITAELKK</sequence>
<name>G8C2W4_9MOLU</name>
<dbReference type="PATRIC" id="fig|1116213.3.peg.155"/>
<evidence type="ECO:0000313" key="2">
    <source>
        <dbReference type="EMBL" id="CCE66662.1"/>
    </source>
</evidence>
<protein>
    <submittedName>
        <fullName evidence="2">Ribosome-binding factor A</fullName>
    </submittedName>
</protein>
<dbReference type="InterPro" id="IPR015946">
    <property type="entry name" value="KH_dom-like_a/b"/>
</dbReference>
<reference evidence="2" key="2">
    <citation type="submission" date="2011-11" db="EMBL/GenBank/DDBJ databases">
        <authorList>
            <person name="Barker E."/>
        </authorList>
    </citation>
    <scope>NUCLEOTIDE SEQUENCE</scope>
    <source>
        <strain evidence="2">Birmingham 1</strain>
    </source>
</reference>
<dbReference type="RefSeq" id="WP_015511527.1">
    <property type="nucleotide sequence ID" value="NC_021007.1"/>
</dbReference>
<dbReference type="Pfam" id="PF02033">
    <property type="entry name" value="RBFA"/>
    <property type="match status" value="1"/>
</dbReference>
<evidence type="ECO:0000256" key="1">
    <source>
        <dbReference type="ARBA" id="ARBA00022517"/>
    </source>
</evidence>
<dbReference type="HOGENOM" id="CLU_2104542_0_0_14"/>
<organism evidence="2">
    <name type="scientific">Candidatus Mycoplasma haematominutum 'Birmingham 1'</name>
    <dbReference type="NCBI Taxonomy" id="1116213"/>
    <lineage>
        <taxon>Bacteria</taxon>
        <taxon>Bacillati</taxon>
        <taxon>Mycoplasmatota</taxon>
        <taxon>Mollicutes</taxon>
        <taxon>Mycoplasmataceae</taxon>
        <taxon>Mycoplasma</taxon>
    </lineage>
</organism>
<accession>G8C2W4</accession>
<dbReference type="Gene3D" id="3.30.300.20">
    <property type="match status" value="1"/>
</dbReference>
<gene>
    <name evidence="2" type="primary">rbfA</name>
    <name evidence="2" type="ORF">MHM_01440</name>
</gene>
<dbReference type="EMBL" id="HE613254">
    <property type="protein sequence ID" value="CCE66662.1"/>
    <property type="molecule type" value="Genomic_DNA"/>
</dbReference>
<dbReference type="GO" id="GO:0006364">
    <property type="term" value="P:rRNA processing"/>
    <property type="evidence" value="ECO:0007669"/>
    <property type="project" value="InterPro"/>
</dbReference>
<keyword evidence="1" id="KW-0690">Ribosome biogenesis</keyword>
<dbReference type="KEGG" id="mhb:MHM_01440"/>
<dbReference type="SUPFAM" id="SSF89919">
    <property type="entry name" value="Ribosome-binding factor A, RbfA"/>
    <property type="match status" value="1"/>
</dbReference>
<dbReference type="InterPro" id="IPR023799">
    <property type="entry name" value="RbfA_dom_sf"/>
</dbReference>
<dbReference type="OrthoDB" id="398300at2"/>
<dbReference type="InterPro" id="IPR000238">
    <property type="entry name" value="RbfA"/>
</dbReference>
<dbReference type="AlphaFoldDB" id="G8C2W4"/>